<evidence type="ECO:0000313" key="10">
    <source>
        <dbReference type="EMBL" id="KAL3526683.1"/>
    </source>
</evidence>
<accession>A0ABD3AAF3</accession>
<dbReference type="GO" id="GO:0008270">
    <property type="term" value="F:zinc ion binding"/>
    <property type="evidence" value="ECO:0007669"/>
    <property type="project" value="UniProtKB-KW"/>
</dbReference>
<evidence type="ECO:0000256" key="1">
    <source>
        <dbReference type="ARBA" id="ARBA00004642"/>
    </source>
</evidence>
<feature type="region of interest" description="Disordered" evidence="8">
    <location>
        <begin position="278"/>
        <end position="325"/>
    </location>
</feature>
<dbReference type="EMBL" id="JBJUIK010000005">
    <property type="protein sequence ID" value="KAL3526683.1"/>
    <property type="molecule type" value="Genomic_DNA"/>
</dbReference>
<dbReference type="InterPro" id="IPR036875">
    <property type="entry name" value="Znf_CCHC_sf"/>
</dbReference>
<keyword evidence="4 7" id="KW-0863">Zinc-finger</keyword>
<feature type="compositionally biased region" description="Basic and acidic residues" evidence="8">
    <location>
        <begin position="445"/>
        <end position="455"/>
    </location>
</feature>
<keyword evidence="5" id="KW-0862">Zinc</keyword>
<evidence type="ECO:0000256" key="3">
    <source>
        <dbReference type="ARBA" id="ARBA00022723"/>
    </source>
</evidence>
<keyword evidence="3" id="KW-0479">Metal-binding</keyword>
<feature type="region of interest" description="Disordered" evidence="8">
    <location>
        <begin position="1"/>
        <end position="29"/>
    </location>
</feature>
<dbReference type="GO" id="GO:0005654">
    <property type="term" value="C:nucleoplasm"/>
    <property type="evidence" value="ECO:0007669"/>
    <property type="project" value="UniProtKB-SubCell"/>
</dbReference>
<evidence type="ECO:0000313" key="11">
    <source>
        <dbReference type="Proteomes" id="UP001630127"/>
    </source>
</evidence>
<evidence type="ECO:0000256" key="2">
    <source>
        <dbReference type="ARBA" id="ARBA00007497"/>
    </source>
</evidence>
<dbReference type="SUPFAM" id="SSF57756">
    <property type="entry name" value="Retrovirus zinc finger-like domains"/>
    <property type="match status" value="1"/>
</dbReference>
<evidence type="ECO:0000256" key="7">
    <source>
        <dbReference type="PROSITE-ProRule" id="PRU00047"/>
    </source>
</evidence>
<comment type="subcellular location">
    <subcellularLocation>
        <location evidence="1">Nucleus</location>
        <location evidence="1">Nucleoplasm</location>
    </subcellularLocation>
</comment>
<dbReference type="Proteomes" id="UP001630127">
    <property type="component" value="Unassembled WGS sequence"/>
</dbReference>
<dbReference type="AlphaFoldDB" id="A0ABD3AAF3"/>
<feature type="domain" description="CCHC-type" evidence="9">
    <location>
        <begin position="261"/>
        <end position="277"/>
    </location>
</feature>
<sequence>MKTEDFISLPGNGSENNEDNDYGRGSAGVDFQSGNLEVGEVEEIGEIVGSSFGSADGGNQLLLAADDDKTMNDKPPSLEVGVEVTETVVLKPVTRADNGSLAVKDESILRNHREDGFAIRDREIGASLLSGVKRPRVTVDEQQPSVRVTYESLTRDSKRKLEELLQQWSQWHARHCSSAKESSEVLESGEDTYFPALRVGLDKPSAVSFWMENEISNRQNKEVLPFEGNSVPLYDRGYSLALTSMDGSSNLGVLEAVEDSRCFNCGAYNHSLKECPKPRDNVAVNNARKQHKSRRNQNPSSRNPTRYYQNTPGGKYDGLKPGTLDSETRQLLGLGELDPPPWLNRMRELGYPPGYLDPKDEDQPSGITIFGDEENGEDTEEGEILDTGCREPAKEMSVKFPGLNAPIPENANENRWAAGPSNLNLSRNRSYSRSNWASDSGSRSHYHDQRSSRSFEDDEPPPPGCEEAGSPSWTSYSRRYSGFEPGYSSQGPGDRRVSKNSSFGRSSSDRGRRSPVVYDDSLGQFS</sequence>
<feature type="region of interest" description="Disordered" evidence="8">
    <location>
        <begin position="411"/>
        <end position="526"/>
    </location>
</feature>
<evidence type="ECO:0000256" key="6">
    <source>
        <dbReference type="ARBA" id="ARBA00023242"/>
    </source>
</evidence>
<dbReference type="SMART" id="SM00581">
    <property type="entry name" value="PSP"/>
    <property type="match status" value="1"/>
</dbReference>
<keyword evidence="6" id="KW-0539">Nucleus</keyword>
<evidence type="ECO:0000256" key="8">
    <source>
        <dbReference type="SAM" id="MobiDB-lite"/>
    </source>
</evidence>
<keyword evidence="11" id="KW-1185">Reference proteome</keyword>
<protein>
    <recommendedName>
        <fullName evidence="9">CCHC-type domain-containing protein</fullName>
    </recommendedName>
</protein>
<comment type="similarity">
    <text evidence="2">Belongs to the ZCCHC8 family.</text>
</comment>
<proteinExistence type="inferred from homology"/>
<evidence type="ECO:0000259" key="9">
    <source>
        <dbReference type="PROSITE" id="PS50158"/>
    </source>
</evidence>
<organism evidence="10 11">
    <name type="scientific">Cinchona calisaya</name>
    <dbReference type="NCBI Taxonomy" id="153742"/>
    <lineage>
        <taxon>Eukaryota</taxon>
        <taxon>Viridiplantae</taxon>
        <taxon>Streptophyta</taxon>
        <taxon>Embryophyta</taxon>
        <taxon>Tracheophyta</taxon>
        <taxon>Spermatophyta</taxon>
        <taxon>Magnoliopsida</taxon>
        <taxon>eudicotyledons</taxon>
        <taxon>Gunneridae</taxon>
        <taxon>Pentapetalae</taxon>
        <taxon>asterids</taxon>
        <taxon>lamiids</taxon>
        <taxon>Gentianales</taxon>
        <taxon>Rubiaceae</taxon>
        <taxon>Cinchonoideae</taxon>
        <taxon>Cinchoneae</taxon>
        <taxon>Cinchona</taxon>
    </lineage>
</organism>
<gene>
    <name evidence="10" type="ORF">ACH5RR_011339</name>
</gene>
<feature type="compositionally biased region" description="Low complexity" evidence="8">
    <location>
        <begin position="421"/>
        <end position="435"/>
    </location>
</feature>
<feature type="compositionally biased region" description="Polar residues" evidence="8">
    <location>
        <begin position="296"/>
        <end position="312"/>
    </location>
</feature>
<dbReference type="InterPro" id="IPR006568">
    <property type="entry name" value="PSP_pro-rich"/>
</dbReference>
<dbReference type="InterPro" id="IPR052115">
    <property type="entry name" value="NEXT_complex_subunit_ZCCHC8"/>
</dbReference>
<name>A0ABD3AAF3_9GENT</name>
<dbReference type="InterPro" id="IPR001878">
    <property type="entry name" value="Znf_CCHC"/>
</dbReference>
<dbReference type="PANTHER" id="PTHR13316:SF0">
    <property type="entry name" value="ZINC FINGER CCHC DOMAIN-CONTAINING PROTEIN 8"/>
    <property type="match status" value="1"/>
</dbReference>
<evidence type="ECO:0000256" key="4">
    <source>
        <dbReference type="ARBA" id="ARBA00022771"/>
    </source>
</evidence>
<reference evidence="10 11" key="1">
    <citation type="submission" date="2024-11" db="EMBL/GenBank/DDBJ databases">
        <title>A near-complete genome assembly of Cinchona calisaya.</title>
        <authorList>
            <person name="Lian D.C."/>
            <person name="Zhao X.W."/>
            <person name="Wei L."/>
        </authorList>
    </citation>
    <scope>NUCLEOTIDE SEQUENCE [LARGE SCALE GENOMIC DNA]</scope>
    <source>
        <tissue evidence="10">Nenye</tissue>
    </source>
</reference>
<dbReference type="Pfam" id="PF04046">
    <property type="entry name" value="PSP"/>
    <property type="match status" value="1"/>
</dbReference>
<evidence type="ECO:0000256" key="5">
    <source>
        <dbReference type="ARBA" id="ARBA00022833"/>
    </source>
</evidence>
<comment type="caution">
    <text evidence="10">The sequence shown here is derived from an EMBL/GenBank/DDBJ whole genome shotgun (WGS) entry which is preliminary data.</text>
</comment>
<dbReference type="PROSITE" id="PS50158">
    <property type="entry name" value="ZF_CCHC"/>
    <property type="match status" value="1"/>
</dbReference>
<dbReference type="PANTHER" id="PTHR13316">
    <property type="entry name" value="ZINC FINGER, CCHC DOMAIN CONTAINING 8"/>
    <property type="match status" value="1"/>
</dbReference>